<dbReference type="PANTHER" id="PTHR14859">
    <property type="entry name" value="CALCOFLUOR WHITE HYPERSENSITIVE PROTEIN PRECURSOR"/>
    <property type="match status" value="1"/>
</dbReference>
<feature type="signal peptide" evidence="2">
    <location>
        <begin position="1"/>
        <end position="23"/>
    </location>
</feature>
<evidence type="ECO:0000259" key="3">
    <source>
        <dbReference type="Pfam" id="PF00149"/>
    </source>
</evidence>
<dbReference type="GO" id="GO:0004519">
    <property type="term" value="F:endonuclease activity"/>
    <property type="evidence" value="ECO:0007669"/>
    <property type="project" value="UniProtKB-KW"/>
</dbReference>
<dbReference type="Gene3D" id="3.60.10.10">
    <property type="entry name" value="Endonuclease/exonuclease/phosphatase"/>
    <property type="match status" value="1"/>
</dbReference>
<dbReference type="EMBL" id="FNVS01000001">
    <property type="protein sequence ID" value="SEF44759.1"/>
    <property type="molecule type" value="Genomic_DNA"/>
</dbReference>
<dbReference type="GO" id="GO:0006506">
    <property type="term" value="P:GPI anchor biosynthetic process"/>
    <property type="evidence" value="ECO:0007669"/>
    <property type="project" value="TreeGrafter"/>
</dbReference>
<dbReference type="Proteomes" id="UP000236725">
    <property type="component" value="Unassembled WGS sequence"/>
</dbReference>
<sequence length="619" mass="69805">MKNLILWAATVLLLLPVSETLLAGNNQQERNTLRIMSYNIRNGKGMDNVTNYQRIADVINRMKPDVVAVQEVDSVTGRSGQTNVLQELSERTLMFRTFAPAIDYNGGKYGIGVLSKEKPVSVQRFPLPGREEARALLVVEFEKYIFCCTHLSLTPADQELSLPIIRKVAQESNKPFFIAGDWNATAASSLLADIQKDFTIITNPKQPTFPADEPDSCLDYIAAYKTENLPFTRLSCFVCNEPVASDHRPVIADIVFKSNKEDIFLSAPYLQNPLEGGITVMWQTTVPCYSWVEYGTDTLNLKRARTLVDGQVICNDLHNKIRLENIQAGQKYYYRVYSQEIMLYQAYKKEFGETAVSPFYSFTLPKADDTDFTMLVFNDLHKNVSTLDALYEQVKNIPYSFVVFNGDCVAESHTEEEALSFLTYLNEKVNASQVPVFYIRGNHEIRDAFSIGLRSLFDYVGDKTYGAFNWGDSRFVMLDCGEDKPDTTWVYYGLNDFTGLRQEQLGFLTNELKSKAFKKASKKVLLGHVPLYGNGDKYQPCTEIWGEILAKAPFDVNISAHTHRYVYHPKGSIGNNFPVIVGGSNHSDGATVMVLRKNGKNMTLQVLNVKGETLLDIKL</sequence>
<gene>
    <name evidence="5" type="ORF">SAMN05444001_101232</name>
</gene>
<dbReference type="SUPFAM" id="SSF49363">
    <property type="entry name" value="Purple acid phosphatase, N-terminal domain"/>
    <property type="match status" value="1"/>
</dbReference>
<reference evidence="5 6" key="1">
    <citation type="submission" date="2016-10" db="EMBL/GenBank/DDBJ databases">
        <authorList>
            <person name="Varghese N."/>
            <person name="Submissions S."/>
        </authorList>
    </citation>
    <scope>NUCLEOTIDE SEQUENCE [LARGE SCALE GENOMIC DNA]</scope>
    <source>
        <strain evidence="5 6">DSM 29073</strain>
    </source>
</reference>
<dbReference type="GO" id="GO:0046872">
    <property type="term" value="F:metal ion binding"/>
    <property type="evidence" value="ECO:0007669"/>
    <property type="project" value="InterPro"/>
</dbReference>
<keyword evidence="5" id="KW-0378">Hydrolase</keyword>
<dbReference type="PANTHER" id="PTHR14859:SF15">
    <property type="entry name" value="ENDONUCLEASE_EXONUCLEASE_PHOSPHATASE DOMAIN-CONTAINING PROTEIN"/>
    <property type="match status" value="1"/>
</dbReference>
<feature type="chain" id="PRO_5034969865" evidence="2">
    <location>
        <begin position="24"/>
        <end position="619"/>
    </location>
</feature>
<keyword evidence="1 2" id="KW-0732">Signal</keyword>
<feature type="domain" description="Endonuclease/exonuclease/phosphatase" evidence="4">
    <location>
        <begin position="36"/>
        <end position="247"/>
    </location>
</feature>
<dbReference type="RefSeq" id="WP_103982189.1">
    <property type="nucleotide sequence ID" value="NZ_FNVS01000001.1"/>
</dbReference>
<evidence type="ECO:0000313" key="6">
    <source>
        <dbReference type="Proteomes" id="UP000236725"/>
    </source>
</evidence>
<dbReference type="SUPFAM" id="SSF56219">
    <property type="entry name" value="DNase I-like"/>
    <property type="match status" value="1"/>
</dbReference>
<keyword evidence="6" id="KW-1185">Reference proteome</keyword>
<keyword evidence="5" id="KW-0269">Exonuclease</keyword>
<dbReference type="InterPro" id="IPR029052">
    <property type="entry name" value="Metallo-depent_PP-like"/>
</dbReference>
<accession>A0A8G2F355</accession>
<dbReference type="GO" id="GO:0003993">
    <property type="term" value="F:acid phosphatase activity"/>
    <property type="evidence" value="ECO:0007669"/>
    <property type="project" value="InterPro"/>
</dbReference>
<dbReference type="Gene3D" id="3.60.21.10">
    <property type="match status" value="1"/>
</dbReference>
<dbReference type="InterPro" id="IPR036691">
    <property type="entry name" value="Endo/exonu/phosph_ase_sf"/>
</dbReference>
<keyword evidence="5" id="KW-0540">Nuclease</keyword>
<dbReference type="Pfam" id="PF03372">
    <property type="entry name" value="Exo_endo_phos"/>
    <property type="match status" value="1"/>
</dbReference>
<dbReference type="InterPro" id="IPR004843">
    <property type="entry name" value="Calcineurin-like_PHP"/>
</dbReference>
<dbReference type="SUPFAM" id="SSF56300">
    <property type="entry name" value="Metallo-dependent phosphatases"/>
    <property type="match status" value="1"/>
</dbReference>
<evidence type="ECO:0000259" key="4">
    <source>
        <dbReference type="Pfam" id="PF03372"/>
    </source>
</evidence>
<dbReference type="InterPro" id="IPR051916">
    <property type="entry name" value="GPI-anchor_lipid_remodeler"/>
</dbReference>
<evidence type="ECO:0000313" key="5">
    <source>
        <dbReference type="EMBL" id="SEF44759.1"/>
    </source>
</evidence>
<keyword evidence="5" id="KW-0255">Endonuclease</keyword>
<proteinExistence type="predicted"/>
<protein>
    <submittedName>
        <fullName evidence="5">Metal-dependent hydrolase, endonuclease/exonuclease/phosphatase family</fullName>
    </submittedName>
</protein>
<dbReference type="InterPro" id="IPR005135">
    <property type="entry name" value="Endo/exonuclease/phosphatase"/>
</dbReference>
<dbReference type="Pfam" id="PF00149">
    <property type="entry name" value="Metallophos"/>
    <property type="match status" value="1"/>
</dbReference>
<dbReference type="GO" id="GO:0004527">
    <property type="term" value="F:exonuclease activity"/>
    <property type="evidence" value="ECO:0007669"/>
    <property type="project" value="UniProtKB-KW"/>
</dbReference>
<name>A0A8G2F355_9BACT</name>
<dbReference type="GO" id="GO:0016020">
    <property type="term" value="C:membrane"/>
    <property type="evidence" value="ECO:0007669"/>
    <property type="project" value="GOC"/>
</dbReference>
<evidence type="ECO:0000256" key="2">
    <source>
        <dbReference type="SAM" id="SignalP"/>
    </source>
</evidence>
<comment type="caution">
    <text evidence="5">The sequence shown here is derived from an EMBL/GenBank/DDBJ whole genome shotgun (WGS) entry which is preliminary data.</text>
</comment>
<feature type="domain" description="Calcineurin-like phosphoesterase" evidence="3">
    <location>
        <begin position="373"/>
        <end position="565"/>
    </location>
</feature>
<dbReference type="AlphaFoldDB" id="A0A8G2F355"/>
<dbReference type="InterPro" id="IPR008963">
    <property type="entry name" value="Purple_acid_Pase-like_N"/>
</dbReference>
<organism evidence="5 6">
    <name type="scientific">Parabacteroides chinchillae</name>
    <dbReference type="NCBI Taxonomy" id="871327"/>
    <lineage>
        <taxon>Bacteria</taxon>
        <taxon>Pseudomonadati</taxon>
        <taxon>Bacteroidota</taxon>
        <taxon>Bacteroidia</taxon>
        <taxon>Bacteroidales</taxon>
        <taxon>Tannerellaceae</taxon>
        <taxon>Parabacteroides</taxon>
    </lineage>
</organism>
<evidence type="ECO:0000256" key="1">
    <source>
        <dbReference type="ARBA" id="ARBA00022729"/>
    </source>
</evidence>